<gene>
    <name evidence="1" type="ORF">CGE01nite_03340</name>
</gene>
<organism evidence="1 2">
    <name type="scientific">Cellulomonas gelida</name>
    <dbReference type="NCBI Taxonomy" id="1712"/>
    <lineage>
        <taxon>Bacteria</taxon>
        <taxon>Bacillati</taxon>
        <taxon>Actinomycetota</taxon>
        <taxon>Actinomycetes</taxon>
        <taxon>Micrococcales</taxon>
        <taxon>Cellulomonadaceae</taxon>
        <taxon>Cellulomonas</taxon>
    </lineage>
</organism>
<evidence type="ECO:0008006" key="3">
    <source>
        <dbReference type="Google" id="ProtNLM"/>
    </source>
</evidence>
<comment type="caution">
    <text evidence="1">The sequence shown here is derived from an EMBL/GenBank/DDBJ whole genome shotgun (WGS) entry which is preliminary data.</text>
</comment>
<dbReference type="OrthoDB" id="329282at2"/>
<accession>A0A4Y3KGS8</accession>
<dbReference type="EMBL" id="BJLQ01000003">
    <property type="protein sequence ID" value="GEA83083.1"/>
    <property type="molecule type" value="Genomic_DNA"/>
</dbReference>
<evidence type="ECO:0000313" key="2">
    <source>
        <dbReference type="Proteomes" id="UP000320461"/>
    </source>
</evidence>
<dbReference type="Proteomes" id="UP000320461">
    <property type="component" value="Unassembled WGS sequence"/>
</dbReference>
<dbReference type="AlphaFoldDB" id="A0A4Y3KGS8"/>
<name>A0A4Y3KGS8_9CELL</name>
<sequence>MLLRRLARPVFATWFASEGLDALRHPGSHVVAARAVLDRVEGAAPNARIALTDTQLTGAVRAHGAAMVLAATMLAVGRAPRTAALALAGLTAPLVLVNLPARGPRPVDPVEKAERRERLVRALAFTAGAVLVGVDHEGRPGLRWRLADAHERRTAAHASDD</sequence>
<reference evidence="1 2" key="1">
    <citation type="submission" date="2019-06" db="EMBL/GenBank/DDBJ databases">
        <title>Whole genome shotgun sequence of Cellulomonas gelida NBRC 3748.</title>
        <authorList>
            <person name="Hosoyama A."/>
            <person name="Uohara A."/>
            <person name="Ohji S."/>
            <person name="Ichikawa N."/>
        </authorList>
    </citation>
    <scope>NUCLEOTIDE SEQUENCE [LARGE SCALE GENOMIC DNA]</scope>
    <source>
        <strain evidence="1 2">NBRC 3748</strain>
    </source>
</reference>
<dbReference type="RefSeq" id="WP_141368592.1">
    <property type="nucleotide sequence ID" value="NZ_BJLQ01000003.1"/>
</dbReference>
<keyword evidence="2" id="KW-1185">Reference proteome</keyword>
<proteinExistence type="predicted"/>
<protein>
    <recommendedName>
        <fullName evidence="3">DoxX family protein</fullName>
    </recommendedName>
</protein>
<evidence type="ECO:0000313" key="1">
    <source>
        <dbReference type="EMBL" id="GEA83083.1"/>
    </source>
</evidence>